<dbReference type="OrthoDB" id="9804637at2"/>
<evidence type="ECO:0000313" key="2">
    <source>
        <dbReference type="EMBL" id="AWB49274.1"/>
    </source>
</evidence>
<gene>
    <name evidence="2" type="ORF">HYN69_12840</name>
</gene>
<reference evidence="2 3" key="1">
    <citation type="submission" date="2018-04" db="EMBL/GenBank/DDBJ databases">
        <title>Genome sequencing of Gemmobacter.</title>
        <authorList>
            <person name="Yi H."/>
            <person name="Baek M.-G."/>
        </authorList>
    </citation>
    <scope>NUCLEOTIDE SEQUENCE [LARGE SCALE GENOMIC DNA]</scope>
    <source>
        <strain evidence="2 3">HYN0069</strain>
    </source>
</reference>
<name>A0A2S0UN85_9RHOB</name>
<feature type="transmembrane region" description="Helical" evidence="1">
    <location>
        <begin position="56"/>
        <end position="78"/>
    </location>
</feature>
<dbReference type="EMBL" id="CP028918">
    <property type="protein sequence ID" value="AWB49274.1"/>
    <property type="molecule type" value="Genomic_DNA"/>
</dbReference>
<dbReference type="Pfam" id="PF07330">
    <property type="entry name" value="DUF1467"/>
    <property type="match status" value="1"/>
</dbReference>
<dbReference type="KEGG" id="geh:HYN69_12840"/>
<sequence length="92" mass="9524">MSITGAIVLFATTWFLVFFIVLPLRFVSQADAGEVVPGTPAGAPSGHVVARKAKITTLVTLVVWALICAVILSGVISIRDIDFNGVMGPAAG</sequence>
<dbReference type="AlphaFoldDB" id="A0A2S0UN85"/>
<dbReference type="RefSeq" id="WP_108436091.1">
    <property type="nucleotide sequence ID" value="NZ_CP028918.1"/>
</dbReference>
<keyword evidence="1" id="KW-1133">Transmembrane helix</keyword>
<keyword evidence="3" id="KW-1185">Reference proteome</keyword>
<protein>
    <submittedName>
        <fullName evidence="2">DUF1467 domain-containing protein</fullName>
    </submittedName>
</protein>
<evidence type="ECO:0000256" key="1">
    <source>
        <dbReference type="SAM" id="Phobius"/>
    </source>
</evidence>
<dbReference type="Proteomes" id="UP000244496">
    <property type="component" value="Chromosome"/>
</dbReference>
<proteinExistence type="predicted"/>
<evidence type="ECO:0000313" key="3">
    <source>
        <dbReference type="Proteomes" id="UP000244496"/>
    </source>
</evidence>
<keyword evidence="1" id="KW-0472">Membrane</keyword>
<accession>A0A2S0UN85</accession>
<keyword evidence="1" id="KW-0812">Transmembrane</keyword>
<organism evidence="2 3">
    <name type="scientific">Paragemmobacter aquarius</name>
    <dbReference type="NCBI Taxonomy" id="2169400"/>
    <lineage>
        <taxon>Bacteria</taxon>
        <taxon>Pseudomonadati</taxon>
        <taxon>Pseudomonadota</taxon>
        <taxon>Alphaproteobacteria</taxon>
        <taxon>Rhodobacterales</taxon>
        <taxon>Paracoccaceae</taxon>
        <taxon>Paragemmobacter</taxon>
    </lineage>
</organism>
<dbReference type="InterPro" id="IPR009935">
    <property type="entry name" value="DUF1467"/>
</dbReference>